<keyword evidence="3" id="KW-1185">Reference proteome</keyword>
<evidence type="ECO:0000256" key="1">
    <source>
        <dbReference type="SAM" id="MobiDB-lite"/>
    </source>
</evidence>
<feature type="region of interest" description="Disordered" evidence="1">
    <location>
        <begin position="1"/>
        <end position="66"/>
    </location>
</feature>
<protein>
    <submittedName>
        <fullName evidence="2">Uncharacterized protein</fullName>
    </submittedName>
</protein>
<reference evidence="2" key="2">
    <citation type="journal article" date="2023" name="IMA Fungus">
        <title>Comparative genomic study of the Penicillium genus elucidates a diverse pangenome and 15 lateral gene transfer events.</title>
        <authorList>
            <person name="Petersen C."/>
            <person name="Sorensen T."/>
            <person name="Nielsen M.R."/>
            <person name="Sondergaard T.E."/>
            <person name="Sorensen J.L."/>
            <person name="Fitzpatrick D.A."/>
            <person name="Frisvad J.C."/>
            <person name="Nielsen K.L."/>
        </authorList>
    </citation>
    <scope>NUCLEOTIDE SEQUENCE</scope>
    <source>
        <strain evidence="2">IBT 23319</strain>
    </source>
</reference>
<sequence length="66" mass="7609">METTGNKETILASENRNEEDQHEDEQEEEKTIVKIIVSARSQGREIRKKQAGEDENEVQGRPEHFG</sequence>
<dbReference type="Proteomes" id="UP001147733">
    <property type="component" value="Unassembled WGS sequence"/>
</dbReference>
<comment type="caution">
    <text evidence="2">The sequence shown here is derived from an EMBL/GenBank/DDBJ whole genome shotgun (WGS) entry which is preliminary data.</text>
</comment>
<evidence type="ECO:0000313" key="3">
    <source>
        <dbReference type="Proteomes" id="UP001147733"/>
    </source>
</evidence>
<evidence type="ECO:0000313" key="2">
    <source>
        <dbReference type="EMBL" id="KAJ5221994.1"/>
    </source>
</evidence>
<organism evidence="2 3">
    <name type="scientific">Penicillium citrinum</name>
    <dbReference type="NCBI Taxonomy" id="5077"/>
    <lineage>
        <taxon>Eukaryota</taxon>
        <taxon>Fungi</taxon>
        <taxon>Dikarya</taxon>
        <taxon>Ascomycota</taxon>
        <taxon>Pezizomycotina</taxon>
        <taxon>Eurotiomycetes</taxon>
        <taxon>Eurotiomycetidae</taxon>
        <taxon>Eurotiales</taxon>
        <taxon>Aspergillaceae</taxon>
        <taxon>Penicillium</taxon>
    </lineage>
</organism>
<reference evidence="2" key="1">
    <citation type="submission" date="2022-11" db="EMBL/GenBank/DDBJ databases">
        <authorList>
            <person name="Petersen C."/>
        </authorList>
    </citation>
    <scope>NUCLEOTIDE SEQUENCE</scope>
    <source>
        <strain evidence="2">IBT 23319</strain>
    </source>
</reference>
<gene>
    <name evidence="2" type="ORF">N7469_010881</name>
</gene>
<feature type="compositionally biased region" description="Basic and acidic residues" evidence="1">
    <location>
        <begin position="42"/>
        <end position="66"/>
    </location>
</feature>
<accession>A0A9W9NNN9</accession>
<proteinExistence type="predicted"/>
<dbReference type="AlphaFoldDB" id="A0A9W9NNN9"/>
<dbReference type="GeneID" id="81388953"/>
<dbReference type="EMBL" id="JAPQKT010000009">
    <property type="protein sequence ID" value="KAJ5221994.1"/>
    <property type="molecule type" value="Genomic_DNA"/>
</dbReference>
<dbReference type="RefSeq" id="XP_056496917.1">
    <property type="nucleotide sequence ID" value="XM_056649786.1"/>
</dbReference>
<name>A0A9W9NNN9_PENCI</name>